<evidence type="ECO:0000313" key="5">
    <source>
        <dbReference type="Proteomes" id="UP000288805"/>
    </source>
</evidence>
<name>A0A438E6Z5_VITVI</name>
<sequence length="1463" mass="166101">MEEIERLRHMTTRKITGVYIELRKRLNGGAAHLLEPVNLKQSKASMANPENVLSIQAFHQCSSLVSIKLNMSNLLLWRSQVLPLVRSLGLIHHLSENRHASKETMGTETKETHDQSIETWSHNDGLLTSWLLGLMTEEVMLLLDGTETAYDVWNSLGEKLLPMTKEKEVQLTNRLRGVKKGTRSLDEYLREFKGICDALAAVRKPVSDLDKVFQLAQGLGTKYMDFRVAMLSKPPYPSYNQFVLALQGHEQMIMTENEENKESINHEQAYFTQRGRGRNRGGRFLSRGRGFTPAGRFNNNATSDQRQNVYSSTRNPRNSFNNQFPPQQISTRNPRNSFNNQFPPQQKLQKSEGTLICQICSKANHSALDCWNRFDYLYQLEEIPQALAAMALHEEEKDPNFYVDSGATAHITNDPGKMSQVIPYKGHDAIFVGNGEALRISHIGEARLKTKHRDLKLKKLLVVPEIKKNLLSIGQLTSDNACSIEFSSTGFVIKDQLQQVLARGTKKGGLYALEENVIQAMTVTRSSKASSEVWHQRMGHPQTKSIKLLLDKKFIEVSSWMKLATVCVSCQLGKSCKLPFGLRNKISSNPLDKIHCDLWGPAPNNSTQGYKYYAVFIDDHTRYTWLYPLRRKSDFFECFLKFQILVENQLERRIKIFQSDGGGEFQSIKFQNHLSKCGILQQVSCPGTPEQNGVAERKHRHIVEMGLTMLFNAKLPLSLWVDAFLTAVYLINRLPSTVLKMESPFFMLFKQYPEYRSLRIFGCQCFPYLRDYGKNKFSPKTYPCVFIGYSSLHKGYRCLHPSTKRVYISRHVISMKIVFLMITLFKNDHNTVVTTETPTDVALGASDHNSHTATTTGTLSKLSLLIATSLPSYSADDEVPDNSKQIVVDISPPQGQHTDNKGTHMITRSKLKNDPSLKSQMVTFAATRSDISEPKTYRTTLKIPHWLKAMQEEIKALIQNRTWDLVPRPPTTNIVGSKWVFKTKLKEDGTIDRYKARLVARGFSQIPGLDFGETFSPVIKHTTIRMIFSLAVTLGWKMRQLDVKNAFLHGFLKEEVFMEQPPGFINEDLSNHVCKLNRSLYGLKQAPRAWFDRLSQCLLHLGFCCGKADSSLFILRKCQSIVLLLIYVDDIIVTGNDNNIISDLISTLSSEFSLKDLGSLHYFLGLEVKYLPNGLFVSQTKYIRDLLEHTKMMECTPINTPMALKSIITSFDEQPIDPTQYRQLVGSLQYLTFTRPDIVHAVNKACQHFQAPTKADLRAVKRILRYLKGTMEHGIRFFKQSSLRLTGFCDADWAGCTNTRRSTSGYCIFLGANCISWSSKRQPTVSRSSAEAEYRSLASSAAEITWLTFLLRDIGIQLREPPQLLCDNLSALHMIVNHVFHARSKHIELDYHFVREKVARGVLITRFLPSSLQVADIFTKALPKTSFQFFRFKLGVHKLPLTSLRGADKGNSDKGNSNSASCS</sequence>
<dbReference type="SUPFAM" id="SSF56672">
    <property type="entry name" value="DNA/RNA polymerases"/>
    <property type="match status" value="1"/>
</dbReference>
<keyword evidence="1" id="KW-0645">Protease</keyword>
<dbReference type="Gene3D" id="3.30.420.10">
    <property type="entry name" value="Ribonuclease H-like superfamily/Ribonuclease H"/>
    <property type="match status" value="1"/>
</dbReference>
<comment type="caution">
    <text evidence="4">The sequence shown here is derived from an EMBL/GenBank/DDBJ whole genome shotgun (WGS) entry which is preliminary data.</text>
</comment>
<dbReference type="PANTHER" id="PTHR11439">
    <property type="entry name" value="GAG-POL-RELATED RETROTRANSPOSON"/>
    <property type="match status" value="1"/>
</dbReference>
<dbReference type="InterPro" id="IPR057670">
    <property type="entry name" value="SH3_retrovirus"/>
</dbReference>
<dbReference type="Proteomes" id="UP000288805">
    <property type="component" value="Unassembled WGS sequence"/>
</dbReference>
<proteinExistence type="predicted"/>
<dbReference type="Pfam" id="PF00665">
    <property type="entry name" value="rve"/>
    <property type="match status" value="1"/>
</dbReference>
<protein>
    <submittedName>
        <fullName evidence="4">Retrovirus-related Pol polyprotein from transposon TNT 1-94</fullName>
    </submittedName>
</protein>
<dbReference type="Pfam" id="PF22936">
    <property type="entry name" value="Pol_BBD"/>
    <property type="match status" value="1"/>
</dbReference>
<dbReference type="CDD" id="cd09272">
    <property type="entry name" value="RNase_HI_RT_Ty1"/>
    <property type="match status" value="1"/>
</dbReference>
<evidence type="ECO:0000256" key="2">
    <source>
        <dbReference type="SAM" id="MobiDB-lite"/>
    </source>
</evidence>
<dbReference type="InterPro" id="IPR013103">
    <property type="entry name" value="RVT_2"/>
</dbReference>
<evidence type="ECO:0000313" key="4">
    <source>
        <dbReference type="EMBL" id="RVW43526.1"/>
    </source>
</evidence>
<reference evidence="4 5" key="1">
    <citation type="journal article" date="2018" name="PLoS Genet.">
        <title>Population sequencing reveals clonal diversity and ancestral inbreeding in the grapevine cultivar Chardonnay.</title>
        <authorList>
            <person name="Roach M.J."/>
            <person name="Johnson D.L."/>
            <person name="Bohlmann J."/>
            <person name="van Vuuren H.J."/>
            <person name="Jones S.J."/>
            <person name="Pretorius I.S."/>
            <person name="Schmidt S.A."/>
            <person name="Borneman A.R."/>
        </authorList>
    </citation>
    <scope>NUCLEOTIDE SEQUENCE [LARGE SCALE GENOMIC DNA]</scope>
    <source>
        <strain evidence="5">cv. Chardonnay</strain>
        <tissue evidence="4">Leaf</tissue>
    </source>
</reference>
<dbReference type="InterPro" id="IPR054722">
    <property type="entry name" value="PolX-like_BBD"/>
</dbReference>
<accession>A0A438E6Z5</accession>
<feature type="region of interest" description="Disordered" evidence="2">
    <location>
        <begin position="276"/>
        <end position="335"/>
    </location>
</feature>
<dbReference type="InterPro" id="IPR036397">
    <property type="entry name" value="RNaseH_sf"/>
</dbReference>
<dbReference type="EMBL" id="QGNW01001378">
    <property type="protein sequence ID" value="RVW43526.1"/>
    <property type="molecule type" value="Genomic_DNA"/>
</dbReference>
<dbReference type="GO" id="GO:0004190">
    <property type="term" value="F:aspartic-type endopeptidase activity"/>
    <property type="evidence" value="ECO:0007669"/>
    <property type="project" value="UniProtKB-KW"/>
</dbReference>
<evidence type="ECO:0000259" key="3">
    <source>
        <dbReference type="PROSITE" id="PS50994"/>
    </source>
</evidence>
<gene>
    <name evidence="4" type="primary">POLX_1575</name>
    <name evidence="4" type="ORF">CK203_100897</name>
</gene>
<evidence type="ECO:0000256" key="1">
    <source>
        <dbReference type="ARBA" id="ARBA00022750"/>
    </source>
</evidence>
<dbReference type="SUPFAM" id="SSF53098">
    <property type="entry name" value="Ribonuclease H-like"/>
    <property type="match status" value="1"/>
</dbReference>
<dbReference type="Pfam" id="PF14223">
    <property type="entry name" value="Retrotran_gag_2"/>
    <property type="match status" value="1"/>
</dbReference>
<organism evidence="4 5">
    <name type="scientific">Vitis vinifera</name>
    <name type="common">Grape</name>
    <dbReference type="NCBI Taxonomy" id="29760"/>
    <lineage>
        <taxon>Eukaryota</taxon>
        <taxon>Viridiplantae</taxon>
        <taxon>Streptophyta</taxon>
        <taxon>Embryophyta</taxon>
        <taxon>Tracheophyta</taxon>
        <taxon>Spermatophyta</taxon>
        <taxon>Magnoliopsida</taxon>
        <taxon>eudicotyledons</taxon>
        <taxon>Gunneridae</taxon>
        <taxon>Pentapetalae</taxon>
        <taxon>rosids</taxon>
        <taxon>Vitales</taxon>
        <taxon>Vitaceae</taxon>
        <taxon>Viteae</taxon>
        <taxon>Vitis</taxon>
    </lineage>
</organism>
<keyword evidence="1" id="KW-0064">Aspartyl protease</keyword>
<keyword evidence="1" id="KW-0378">Hydrolase</keyword>
<dbReference type="Pfam" id="PF13976">
    <property type="entry name" value="gag_pre-integrs"/>
    <property type="match status" value="1"/>
</dbReference>
<dbReference type="PROSITE" id="PS50994">
    <property type="entry name" value="INTEGRASE"/>
    <property type="match status" value="1"/>
</dbReference>
<dbReference type="InterPro" id="IPR025724">
    <property type="entry name" value="GAG-pre-integrase_dom"/>
</dbReference>
<dbReference type="Pfam" id="PF07727">
    <property type="entry name" value="RVT_2"/>
    <property type="match status" value="1"/>
</dbReference>
<feature type="compositionally biased region" description="Polar residues" evidence="2">
    <location>
        <begin position="297"/>
        <end position="335"/>
    </location>
</feature>
<dbReference type="Pfam" id="PF25597">
    <property type="entry name" value="SH3_retrovirus"/>
    <property type="match status" value="1"/>
</dbReference>
<dbReference type="PANTHER" id="PTHR11439:SF455">
    <property type="entry name" value="RLK (RECEPTOR-LIKE PROTEIN KINASE) 8, PUTATIVE-RELATED"/>
    <property type="match status" value="1"/>
</dbReference>
<feature type="domain" description="Integrase catalytic" evidence="3">
    <location>
        <begin position="586"/>
        <end position="752"/>
    </location>
</feature>
<dbReference type="GO" id="GO:0003676">
    <property type="term" value="F:nucleic acid binding"/>
    <property type="evidence" value="ECO:0007669"/>
    <property type="project" value="InterPro"/>
</dbReference>
<dbReference type="GO" id="GO:0015074">
    <property type="term" value="P:DNA integration"/>
    <property type="evidence" value="ECO:0007669"/>
    <property type="project" value="InterPro"/>
</dbReference>
<dbReference type="InterPro" id="IPR012337">
    <property type="entry name" value="RNaseH-like_sf"/>
</dbReference>
<dbReference type="InterPro" id="IPR043502">
    <property type="entry name" value="DNA/RNA_pol_sf"/>
</dbReference>
<dbReference type="InterPro" id="IPR001584">
    <property type="entry name" value="Integrase_cat-core"/>
</dbReference>